<dbReference type="PANTHER" id="PTHR47331:SF1">
    <property type="entry name" value="GAG-LIKE PROTEIN"/>
    <property type="match status" value="1"/>
</dbReference>
<reference evidence="2" key="1">
    <citation type="submission" date="2022-04" db="EMBL/GenBank/DDBJ databases">
        <authorList>
            <person name="Xu L."/>
            <person name="Lv Z."/>
        </authorList>
    </citation>
    <scope>NUCLEOTIDE SEQUENCE</scope>
    <source>
        <strain evidence="2">LV_2022a</strain>
    </source>
</reference>
<evidence type="ECO:0000313" key="2">
    <source>
        <dbReference type="EMBL" id="KAK4474300.1"/>
    </source>
</evidence>
<dbReference type="InterPro" id="IPR036397">
    <property type="entry name" value="RNaseH_sf"/>
</dbReference>
<dbReference type="Pfam" id="PF00078">
    <property type="entry name" value="RVT_1"/>
    <property type="match status" value="1"/>
</dbReference>
<dbReference type="PROSITE" id="PS50994">
    <property type="entry name" value="INTEGRASE"/>
    <property type="match status" value="1"/>
</dbReference>
<dbReference type="EMBL" id="JALJAT010000001">
    <property type="protein sequence ID" value="KAK4474300.1"/>
    <property type="molecule type" value="Genomic_DNA"/>
</dbReference>
<protein>
    <recommendedName>
        <fullName evidence="1">Integrase catalytic domain-containing protein</fullName>
    </recommendedName>
</protein>
<dbReference type="Pfam" id="PF17921">
    <property type="entry name" value="Integrase_H2C2"/>
    <property type="match status" value="1"/>
</dbReference>
<reference evidence="2" key="2">
    <citation type="journal article" date="2023" name="Infect Dis Poverty">
        <title>Chromosome-scale genome of the human blood fluke Schistosoma mekongi and its implications for public health.</title>
        <authorList>
            <person name="Zhou M."/>
            <person name="Xu L."/>
            <person name="Xu D."/>
            <person name="Chen W."/>
            <person name="Khan J."/>
            <person name="Hu Y."/>
            <person name="Huang H."/>
            <person name="Wei H."/>
            <person name="Zhang Y."/>
            <person name="Chusongsang P."/>
            <person name="Tanasarnprasert K."/>
            <person name="Hu X."/>
            <person name="Limpanont Y."/>
            <person name="Lv Z."/>
        </authorList>
    </citation>
    <scope>NUCLEOTIDE SEQUENCE</scope>
    <source>
        <strain evidence="2">LV_2022a</strain>
    </source>
</reference>
<dbReference type="Pfam" id="PF18701">
    <property type="entry name" value="DUF5641"/>
    <property type="match status" value="1"/>
</dbReference>
<dbReference type="Gene3D" id="1.10.340.70">
    <property type="match status" value="1"/>
</dbReference>
<dbReference type="InterPro" id="IPR041588">
    <property type="entry name" value="Integrase_H2C2"/>
</dbReference>
<evidence type="ECO:0000259" key="1">
    <source>
        <dbReference type="PROSITE" id="PS50994"/>
    </source>
</evidence>
<dbReference type="InterPro" id="IPR008042">
    <property type="entry name" value="Retrotrans_Pao"/>
</dbReference>
<gene>
    <name evidence="2" type="ORF">MN116_000387</name>
</gene>
<sequence length="1743" mass="199392">MPITRSKSSIINTLSEKEDNILDEPPVSRQVPFDSDLCHGSVFDERNFLGNLFSSDLANVSSDHVSVNREDVRRLLEYPMKRVQELEQELVRLKEGSNLVSRETKVGYVGRTSPISLPHDVASLQADQLPREDRSVSVSPHSSNIPVTFEPHLPKVELGYFDGQPSSYWKFLRQFEVYIESKVTDDGQRLLYLLHYCKGKAKVAIEECVMLPPSVGYKRAKEILRRLFGQPHVIARELLDSLVDGTHVDYSSADGLEYLAIRMENCSITLEQMNYTSDLNCLGTLERIVKLLPQSLQLKWAELVDKITGCNREPTFAELTEFIFSRSRIANSRFGQLAARSKRPLSAKVNFAIKEESMGVNDARTRCSVCLEKHPVVQCPLFLALSVEDRWSQAKKKGLCFVCLGEAHQASRCVLKNSCQYEDCRRRHHPLLHSAASAKLVNNHHVENRCISSGAPHSNVCLGIVPIRIRSGQNEITGNAFLDNGSDVTLIRADCVKPLGLQYDRVQTMIQTLGGNKLATSVSGMFEVCSLDGRESLRIERAVVVEKLPVDKSKVWMNDSVKNWPHLSDLPLDHVNGEILLLIGCDVPEAHWVLDQRLGGRKHPYAVRTLLGWTVLGPMSPVKCCVSSVNFMCRSESTEAQLRRMYDLEFADVHSVDKMISSDDLEAMEIVKNNTYFSDGHFVVPLPWRKGADTGRGNYELVRRRLESLKYRLIRDVSLRERYVRGMEDIISKGYAELVPDVHRKLDYRPRWYLPHHPVINPKKPEKLRIVLDCAAKYDGVSLNDLLYQGVDTTANLVGILLRFRRELIAVSADIEEMFMQVKVPNLDRGALRFLWWPDSDLSREPIEYQMTSHPFGATSSPFCANFALVKTAQMFSDHYDSYVQNAVQDNFYVDDCLISLSSVEQAKSFVKQINEVMSRGGFKLKKWVSNSELVAAVFPRLSGGSPTVDMPSGHGVTHRTLGLEWDTKLDVFRFYFDPIERPLTRRGIMSVVSSLFDPLGLISPTCLPAKQLLQKLCKARLGWDQPLCESDVVVWKEWIDFMRRLGSVTVNRSLKREGFDDEAKMELHVFSDASESGYGTVAYARVVSQKRAPYCVLLFSKSRVAPIKHVTIPRLELAAALLSVRISELLKGSLPGLFCQTYFWTDSMIVLYYIKNCERRYVTFVANRLSVIHQYSQVKQWLYVKSEWNPADWTSRGITKEKDLKEWFDGPAFLRDQEYGFTMDCMEISTKDIEFKKACAQVGMNLTKTVHFPLLSYFSDWTKLIRAASWLRRYIDYITVLYSRHKDRSVRLGPLSVMEQEATKLKILKLVQEEVYPDILEILRRGSKLVTHNNLQKLSPVMIDGLMCVGGRLSYSDFTMSFKHPIILPSRHLVTESIIRHYHKEEGHCGTSQVLASIRETYWIVKGISEVRRVIGGCVVCRRLNARIGRQMMAPLPPCRVKQGWYSFAFTGIDYFGPLMVRRGRSVEKRYGCVFTCLQSRAVHLEVAHDLSTDSFIMVLIRFIGRRGKPMEIYSDNGSNFVGAVSELRQFIRQWDTYKISAQLASKQIQWHFSPPSSSHRGGVWERMIRTIRRLLLVISNEQVLQEETLTTYMVEVERILNNRPLVPVTSDVNDRLCLTPNNLLLLRDCEGIAVESSVQDKYSRRWRQVNYLADVFWRRWRKEYLPTLQCRQKWLMKHRNLKEGDVVIISTDGATRGYWPLGIILKCEIDKDNLVRTVTVRTKDGTIRRDVRKVCLLEGSD</sequence>
<dbReference type="InterPro" id="IPR012337">
    <property type="entry name" value="RNaseH-like_sf"/>
</dbReference>
<dbReference type="InterPro" id="IPR001584">
    <property type="entry name" value="Integrase_cat-core"/>
</dbReference>
<proteinExistence type="predicted"/>
<dbReference type="CDD" id="cd01644">
    <property type="entry name" value="RT_pepA17"/>
    <property type="match status" value="1"/>
</dbReference>
<dbReference type="GO" id="GO:0015074">
    <property type="term" value="P:DNA integration"/>
    <property type="evidence" value="ECO:0007669"/>
    <property type="project" value="InterPro"/>
</dbReference>
<dbReference type="SUPFAM" id="SSF53098">
    <property type="entry name" value="Ribonuclease H-like"/>
    <property type="match status" value="1"/>
</dbReference>
<dbReference type="SUPFAM" id="SSF56672">
    <property type="entry name" value="DNA/RNA polymerases"/>
    <property type="match status" value="1"/>
</dbReference>
<dbReference type="Pfam" id="PF05380">
    <property type="entry name" value="Peptidase_A17"/>
    <property type="match status" value="1"/>
</dbReference>
<dbReference type="PANTHER" id="PTHR47331">
    <property type="entry name" value="PHD-TYPE DOMAIN-CONTAINING PROTEIN"/>
    <property type="match status" value="1"/>
</dbReference>
<dbReference type="Gene3D" id="3.30.420.10">
    <property type="entry name" value="Ribonuclease H-like superfamily/Ribonuclease H"/>
    <property type="match status" value="1"/>
</dbReference>
<dbReference type="GO" id="GO:0003676">
    <property type="term" value="F:nucleic acid binding"/>
    <property type="evidence" value="ECO:0007669"/>
    <property type="project" value="InterPro"/>
</dbReference>
<dbReference type="InterPro" id="IPR000477">
    <property type="entry name" value="RT_dom"/>
</dbReference>
<name>A0AAE1ZI46_SCHME</name>
<evidence type="ECO:0000313" key="3">
    <source>
        <dbReference type="Proteomes" id="UP001292079"/>
    </source>
</evidence>
<dbReference type="InterPro" id="IPR040676">
    <property type="entry name" value="DUF5641"/>
</dbReference>
<feature type="domain" description="Integrase catalytic" evidence="1">
    <location>
        <begin position="1435"/>
        <end position="1630"/>
    </location>
</feature>
<keyword evidence="3" id="KW-1185">Reference proteome</keyword>
<dbReference type="InterPro" id="IPR043502">
    <property type="entry name" value="DNA/RNA_pol_sf"/>
</dbReference>
<comment type="caution">
    <text evidence="2">The sequence shown here is derived from an EMBL/GenBank/DDBJ whole genome shotgun (WGS) entry which is preliminary data.</text>
</comment>
<accession>A0AAE1ZI46</accession>
<organism evidence="2 3">
    <name type="scientific">Schistosoma mekongi</name>
    <name type="common">Parasitic worm</name>
    <dbReference type="NCBI Taxonomy" id="38744"/>
    <lineage>
        <taxon>Eukaryota</taxon>
        <taxon>Metazoa</taxon>
        <taxon>Spiralia</taxon>
        <taxon>Lophotrochozoa</taxon>
        <taxon>Platyhelminthes</taxon>
        <taxon>Trematoda</taxon>
        <taxon>Digenea</taxon>
        <taxon>Strigeidida</taxon>
        <taxon>Schistosomatoidea</taxon>
        <taxon>Schistosomatidae</taxon>
        <taxon>Schistosoma</taxon>
    </lineage>
</organism>
<dbReference type="Proteomes" id="UP001292079">
    <property type="component" value="Unassembled WGS sequence"/>
</dbReference>